<dbReference type="SUPFAM" id="SSF53335">
    <property type="entry name" value="S-adenosyl-L-methionine-dependent methyltransferases"/>
    <property type="match status" value="1"/>
</dbReference>
<evidence type="ECO:0000259" key="10">
    <source>
        <dbReference type="Pfam" id="PF13649"/>
    </source>
</evidence>
<dbReference type="EC" id="2.1.1.319" evidence="1"/>
<evidence type="ECO:0000313" key="13">
    <source>
        <dbReference type="Proteomes" id="UP001140172"/>
    </source>
</evidence>
<evidence type="ECO:0000313" key="12">
    <source>
        <dbReference type="EMBL" id="KAJ2778286.1"/>
    </source>
</evidence>
<feature type="coiled-coil region" evidence="8">
    <location>
        <begin position="152"/>
        <end position="179"/>
    </location>
</feature>
<gene>
    <name evidence="12" type="ORF">GGI15_004221</name>
</gene>
<dbReference type="GO" id="GO:0005634">
    <property type="term" value="C:nucleus"/>
    <property type="evidence" value="ECO:0007669"/>
    <property type="project" value="TreeGrafter"/>
</dbReference>
<dbReference type="GO" id="GO:0042054">
    <property type="term" value="F:histone methyltransferase activity"/>
    <property type="evidence" value="ECO:0007669"/>
    <property type="project" value="TreeGrafter"/>
</dbReference>
<dbReference type="GO" id="GO:0035242">
    <property type="term" value="F:protein-arginine omega-N asymmetric methyltransferase activity"/>
    <property type="evidence" value="ECO:0007669"/>
    <property type="project" value="UniProtKB-EC"/>
</dbReference>
<dbReference type="PANTHER" id="PTHR11006">
    <property type="entry name" value="PROTEIN ARGININE N-METHYLTRANSFERASE"/>
    <property type="match status" value="1"/>
</dbReference>
<dbReference type="FunFam" id="3.40.50.150:FF:000003">
    <property type="entry name" value="Blast:Protein arginine N-methyltransferase 1"/>
    <property type="match status" value="1"/>
</dbReference>
<dbReference type="Pfam" id="PF22528">
    <property type="entry name" value="PRMT_C"/>
    <property type="match status" value="2"/>
</dbReference>
<comment type="caution">
    <text evidence="12">The sequence shown here is derived from an EMBL/GenBank/DDBJ whole genome shotgun (WGS) entry which is preliminary data.</text>
</comment>
<dbReference type="SUPFAM" id="SSF57667">
    <property type="entry name" value="beta-beta-alpha zinc fingers"/>
    <property type="match status" value="1"/>
</dbReference>
<dbReference type="Gene3D" id="3.40.50.150">
    <property type="entry name" value="Vaccinia Virus protein VP39"/>
    <property type="match status" value="1"/>
</dbReference>
<dbReference type="Gene3D" id="2.70.160.11">
    <property type="entry name" value="Hnrnp arginine n-methyltransferase1"/>
    <property type="match status" value="1"/>
</dbReference>
<dbReference type="OrthoDB" id="7848332at2759"/>
<evidence type="ECO:0000256" key="5">
    <source>
        <dbReference type="ARBA" id="ARBA00047384"/>
    </source>
</evidence>
<evidence type="ECO:0000256" key="2">
    <source>
        <dbReference type="ARBA" id="ARBA00022603"/>
    </source>
</evidence>
<dbReference type="Proteomes" id="UP001140172">
    <property type="component" value="Unassembled WGS sequence"/>
</dbReference>
<dbReference type="Pfam" id="PF13649">
    <property type="entry name" value="Methyltransf_25"/>
    <property type="match status" value="1"/>
</dbReference>
<keyword evidence="2 7" id="KW-0489">Methyltransferase</keyword>
<protein>
    <recommendedName>
        <fullName evidence="1">type I protein arginine methyltransferase</fullName>
        <ecNumber evidence="1">2.1.1.319</ecNumber>
    </recommendedName>
</protein>
<dbReference type="EMBL" id="JANBUM010000359">
    <property type="protein sequence ID" value="KAJ2778286.1"/>
    <property type="molecule type" value="Genomic_DNA"/>
</dbReference>
<evidence type="ECO:0000256" key="8">
    <source>
        <dbReference type="SAM" id="Coils"/>
    </source>
</evidence>
<dbReference type="CDD" id="cd02440">
    <property type="entry name" value="AdoMet_MTases"/>
    <property type="match status" value="1"/>
</dbReference>
<accession>A0A9W8HBI2</accession>
<keyword evidence="4 7" id="KW-0949">S-adenosyl-L-methionine</keyword>
<evidence type="ECO:0000256" key="6">
    <source>
        <dbReference type="ARBA" id="ARBA00049303"/>
    </source>
</evidence>
<dbReference type="InterPro" id="IPR055135">
    <property type="entry name" value="PRMT_dom"/>
</dbReference>
<comment type="catalytic activity">
    <reaction evidence="6">
        <text>L-arginyl-[protein] + S-adenosyl-L-methionine = N(omega)-methyl-L-arginyl-[protein] + S-adenosyl-L-homocysteine + H(+)</text>
        <dbReference type="Rhea" id="RHEA:48100"/>
        <dbReference type="Rhea" id="RHEA-COMP:10532"/>
        <dbReference type="Rhea" id="RHEA-COMP:11990"/>
        <dbReference type="ChEBI" id="CHEBI:15378"/>
        <dbReference type="ChEBI" id="CHEBI:29965"/>
        <dbReference type="ChEBI" id="CHEBI:57856"/>
        <dbReference type="ChEBI" id="CHEBI:59789"/>
        <dbReference type="ChEBI" id="CHEBI:65280"/>
    </reaction>
    <physiologicalReaction direction="left-to-right" evidence="6">
        <dbReference type="Rhea" id="RHEA:48101"/>
    </physiologicalReaction>
</comment>
<dbReference type="InterPro" id="IPR036236">
    <property type="entry name" value="Znf_C2H2_sf"/>
</dbReference>
<evidence type="ECO:0000256" key="7">
    <source>
        <dbReference type="PROSITE-ProRule" id="PRU01015"/>
    </source>
</evidence>
<dbReference type="PANTHER" id="PTHR11006:SF123">
    <property type="entry name" value="RIBOSOMAL PROTEIN ARGININE N-METHYLTRANSFERASE RMT3"/>
    <property type="match status" value="1"/>
</dbReference>
<feature type="domain" description="Protein arginine N-methyltransferase" evidence="11">
    <location>
        <begin position="501"/>
        <end position="556"/>
    </location>
</feature>
<dbReference type="InterPro" id="IPR025799">
    <property type="entry name" value="Arg_MeTrfase"/>
</dbReference>
<keyword evidence="8" id="KW-0175">Coiled coil</keyword>
<evidence type="ECO:0000259" key="11">
    <source>
        <dbReference type="Pfam" id="PF22528"/>
    </source>
</evidence>
<evidence type="ECO:0000256" key="4">
    <source>
        <dbReference type="ARBA" id="ARBA00022691"/>
    </source>
</evidence>
<evidence type="ECO:0000256" key="9">
    <source>
        <dbReference type="SAM" id="MobiDB-lite"/>
    </source>
</evidence>
<dbReference type="InterPro" id="IPR041698">
    <property type="entry name" value="Methyltransf_25"/>
</dbReference>
<dbReference type="InterPro" id="IPR029063">
    <property type="entry name" value="SAM-dependent_MTases_sf"/>
</dbReference>
<keyword evidence="13" id="KW-1185">Reference proteome</keyword>
<proteinExistence type="predicted"/>
<dbReference type="AlphaFoldDB" id="A0A9W8HBI2"/>
<comment type="catalytic activity">
    <reaction evidence="5">
        <text>L-arginyl-[protein] + 2 S-adenosyl-L-methionine = N(omega),N(omega)-dimethyl-L-arginyl-[protein] + 2 S-adenosyl-L-homocysteine + 2 H(+)</text>
        <dbReference type="Rhea" id="RHEA:48096"/>
        <dbReference type="Rhea" id="RHEA-COMP:10532"/>
        <dbReference type="Rhea" id="RHEA-COMP:11991"/>
        <dbReference type="ChEBI" id="CHEBI:15378"/>
        <dbReference type="ChEBI" id="CHEBI:29965"/>
        <dbReference type="ChEBI" id="CHEBI:57856"/>
        <dbReference type="ChEBI" id="CHEBI:59789"/>
        <dbReference type="ChEBI" id="CHEBI:61897"/>
        <dbReference type="EC" id="2.1.1.319"/>
    </reaction>
    <physiologicalReaction direction="left-to-right" evidence="5">
        <dbReference type="Rhea" id="RHEA:48097"/>
    </physiologicalReaction>
</comment>
<name>A0A9W8HBI2_9FUNG</name>
<feature type="domain" description="Methyltransferase" evidence="10">
    <location>
        <begin position="255"/>
        <end position="352"/>
    </location>
</feature>
<reference evidence="12" key="1">
    <citation type="submission" date="2022-07" db="EMBL/GenBank/DDBJ databases">
        <title>Phylogenomic reconstructions and comparative analyses of Kickxellomycotina fungi.</title>
        <authorList>
            <person name="Reynolds N.K."/>
            <person name="Stajich J.E."/>
            <person name="Barry K."/>
            <person name="Grigoriev I.V."/>
            <person name="Crous P."/>
            <person name="Smith M.E."/>
        </authorList>
    </citation>
    <scope>NUCLEOTIDE SEQUENCE</scope>
    <source>
        <strain evidence="12">BCRC 34489</strain>
    </source>
</reference>
<feature type="domain" description="Protein arginine N-methyltransferase" evidence="11">
    <location>
        <begin position="360"/>
        <end position="462"/>
    </location>
</feature>
<dbReference type="PROSITE" id="PS51678">
    <property type="entry name" value="SAM_MT_PRMT"/>
    <property type="match status" value="1"/>
</dbReference>
<evidence type="ECO:0000256" key="3">
    <source>
        <dbReference type="ARBA" id="ARBA00022679"/>
    </source>
</evidence>
<organism evidence="12 13">
    <name type="scientific">Coemansia interrupta</name>
    <dbReference type="NCBI Taxonomy" id="1126814"/>
    <lineage>
        <taxon>Eukaryota</taxon>
        <taxon>Fungi</taxon>
        <taxon>Fungi incertae sedis</taxon>
        <taxon>Zoopagomycota</taxon>
        <taxon>Kickxellomycotina</taxon>
        <taxon>Kickxellomycetes</taxon>
        <taxon>Kickxellales</taxon>
        <taxon>Kickxellaceae</taxon>
        <taxon>Coemansia</taxon>
    </lineage>
</organism>
<sequence>MSIVSYSESGWDTQEERWDDWEDDEMNAEMKCLFCVHTAQNPSVLFEHVKQTHGFDFVKTRRQFQLDFYQSMRVVNYIRTMGLNEPGFGTAAAFKIDGTEAFLNDDQYLKPAMEDDALLYALDELDLDDDDDDDDESGHAEEPVTAAASTSESELAARVRALEQQLVQQTRETQAVVEQFGEYRQMVRRQFYEGLDDVAATTADAGKAEVCSSDYYFNSYAGNDIHMQMLQDRVRTEGYRDFMYNSAEVFRGKVVLDVGCGTGILSMFAARAGAVRVIAVDNSDIIEKARANVAENGLDGVITLVRGRIEDLELPVDRVDVIVSEWMGYFLLFEAMLDSVLVARDRFLAPGGLLAPSASYVYLTAISDAVYMRERVNYWDDVYGFRMSAMKPPVSDSVREADVDVVPPETVAATRALLTAIDHGTATAASLDFASDFVIEATRDAQLHALLGYFDVAFSRKQDAPGPGDAQLAAPVYGGSGDSTNAVPEPASLWRHPESPMAGFTTGPHGEATHWKQTIFVLDEPVDARCGDVIRGRFVCHKSSTNPRELDLEISYCHVAAADKDAVLAGNAPLPAMKRQKYQLQ</sequence>
<dbReference type="GO" id="GO:0032259">
    <property type="term" value="P:methylation"/>
    <property type="evidence" value="ECO:0007669"/>
    <property type="project" value="UniProtKB-KW"/>
</dbReference>
<keyword evidence="3 7" id="KW-0808">Transferase</keyword>
<feature type="region of interest" description="Disordered" evidence="9">
    <location>
        <begin position="128"/>
        <end position="150"/>
    </location>
</feature>
<evidence type="ECO:0000256" key="1">
    <source>
        <dbReference type="ARBA" id="ARBA00011925"/>
    </source>
</evidence>